<dbReference type="EMBL" id="REFO01000010">
    <property type="protein sequence ID" value="RMA97752.1"/>
    <property type="molecule type" value="Genomic_DNA"/>
</dbReference>
<accession>A0A3M0C462</accession>
<dbReference type="Pfam" id="PF03625">
    <property type="entry name" value="DUF302"/>
    <property type="match status" value="1"/>
</dbReference>
<dbReference type="RefSeq" id="WP_121922518.1">
    <property type="nucleotide sequence ID" value="NZ_REFO01000010.1"/>
</dbReference>
<reference evidence="2 3" key="1">
    <citation type="submission" date="2018-10" db="EMBL/GenBank/DDBJ databases">
        <title>Genomic Encyclopedia of Archaeal and Bacterial Type Strains, Phase II (KMG-II): from individual species to whole genera.</title>
        <authorList>
            <person name="Goeker M."/>
        </authorList>
    </citation>
    <scope>NUCLEOTIDE SEQUENCE [LARGE SCALE GENOMIC DNA]</scope>
    <source>
        <strain evidence="2 3">VM1</strain>
    </source>
</reference>
<keyword evidence="3" id="KW-1185">Reference proteome</keyword>
<dbReference type="AlphaFoldDB" id="A0A3M0C462"/>
<proteinExistence type="predicted"/>
<dbReference type="PANTHER" id="PTHR38342:SF1">
    <property type="entry name" value="SLR5037 PROTEIN"/>
    <property type="match status" value="1"/>
</dbReference>
<name>A0A3M0C462_9AQUI</name>
<protein>
    <submittedName>
        <fullName evidence="2">Uncharacterized protein (DUF302 family)</fullName>
    </submittedName>
</protein>
<comment type="caution">
    <text evidence="2">The sequence shown here is derived from an EMBL/GenBank/DDBJ whole genome shotgun (WGS) entry which is preliminary data.</text>
</comment>
<dbReference type="Proteomes" id="UP000280842">
    <property type="component" value="Unassembled WGS sequence"/>
</dbReference>
<sequence length="127" mass="14600">MIKVFDTNKSFDEIISNVEEVCKESKFGVLKVYEFHNLLEEKGFPIEKKVTAFEICNPSYAKQLIEENPDIANFMPCKITVIQEGDNVKISILDIFTVAKTFNNPKIEEIAKEVQEIINKIIEKLSK</sequence>
<dbReference type="PIRSF" id="PIRSF021774">
    <property type="entry name" value="UCP021774"/>
    <property type="match status" value="1"/>
</dbReference>
<dbReference type="OrthoDB" id="9791067at2"/>
<dbReference type="CDD" id="cd14797">
    <property type="entry name" value="DUF302"/>
    <property type="match status" value="1"/>
</dbReference>
<dbReference type="InterPro" id="IPR016796">
    <property type="entry name" value="UCP021774"/>
</dbReference>
<dbReference type="InterPro" id="IPR005180">
    <property type="entry name" value="DUF302"/>
</dbReference>
<dbReference type="InterPro" id="IPR035923">
    <property type="entry name" value="TT1751-like_sf"/>
</dbReference>
<evidence type="ECO:0000313" key="2">
    <source>
        <dbReference type="EMBL" id="RMA97752.1"/>
    </source>
</evidence>
<gene>
    <name evidence="2" type="ORF">CLV39_0376</name>
</gene>
<organism evidence="2 3">
    <name type="scientific">Hydrogenothermus marinus</name>
    <dbReference type="NCBI Taxonomy" id="133270"/>
    <lineage>
        <taxon>Bacteria</taxon>
        <taxon>Pseudomonadati</taxon>
        <taxon>Aquificota</taxon>
        <taxon>Aquificia</taxon>
        <taxon>Aquificales</taxon>
        <taxon>Hydrogenothermaceae</taxon>
        <taxon>Hydrogenothermus</taxon>
    </lineage>
</organism>
<dbReference type="Gene3D" id="3.30.310.70">
    <property type="entry name" value="TT1751-like domain"/>
    <property type="match status" value="1"/>
</dbReference>
<evidence type="ECO:0000259" key="1">
    <source>
        <dbReference type="Pfam" id="PF03625"/>
    </source>
</evidence>
<dbReference type="PANTHER" id="PTHR38342">
    <property type="entry name" value="SLR5037 PROTEIN"/>
    <property type="match status" value="1"/>
</dbReference>
<dbReference type="SUPFAM" id="SSF103247">
    <property type="entry name" value="TT1751-like"/>
    <property type="match status" value="1"/>
</dbReference>
<feature type="domain" description="DUF302" evidence="1">
    <location>
        <begin position="38"/>
        <end position="94"/>
    </location>
</feature>
<evidence type="ECO:0000313" key="3">
    <source>
        <dbReference type="Proteomes" id="UP000280842"/>
    </source>
</evidence>